<dbReference type="Proteomes" id="UP000636458">
    <property type="component" value="Unassembled WGS sequence"/>
</dbReference>
<dbReference type="CDD" id="cd02440">
    <property type="entry name" value="AdoMet_MTases"/>
    <property type="match status" value="1"/>
</dbReference>
<feature type="domain" description="Methyltransferase type 11" evidence="1">
    <location>
        <begin position="38"/>
        <end position="130"/>
    </location>
</feature>
<evidence type="ECO:0000259" key="1">
    <source>
        <dbReference type="Pfam" id="PF08241"/>
    </source>
</evidence>
<dbReference type="InterPro" id="IPR050508">
    <property type="entry name" value="Methyltransf_Superfamily"/>
</dbReference>
<dbReference type="AlphaFoldDB" id="A0A934ST88"/>
<keyword evidence="2" id="KW-0489">Methyltransferase</keyword>
<dbReference type="PANTHER" id="PTHR42912:SF93">
    <property type="entry name" value="N6-ADENOSINE-METHYLTRANSFERASE TMT1A"/>
    <property type="match status" value="1"/>
</dbReference>
<sequence>MSFDVAAESYQRFMGRYSEPLAELFVGELAPSPGQRALDVGAGPGALTAPLARILGTDAVAALDPSEPFVAALRSRLPGIDARVATAEAIPFPSYSFNFAVAQLVVQFMSDPVAGLREMCRVVFPGGVVAACVWDFAGGRSPLSLFWRAARDIDPAAQDETGVAGGREGHLGELFAAVGLVDVRSGETAVTVPYRDFDDWWEPFTLGVGPAGAYFSRLDSEGRAHLRDRCAALLPPGPGAIVATAWTAFGVVGNPT</sequence>
<evidence type="ECO:0000313" key="2">
    <source>
        <dbReference type="EMBL" id="MBK4347699.1"/>
    </source>
</evidence>
<protein>
    <submittedName>
        <fullName evidence="2">Methyltransferase domain-containing protein</fullName>
    </submittedName>
</protein>
<dbReference type="GO" id="GO:0008757">
    <property type="term" value="F:S-adenosylmethionine-dependent methyltransferase activity"/>
    <property type="evidence" value="ECO:0007669"/>
    <property type="project" value="InterPro"/>
</dbReference>
<dbReference type="Pfam" id="PF08241">
    <property type="entry name" value="Methyltransf_11"/>
    <property type="match status" value="1"/>
</dbReference>
<dbReference type="InterPro" id="IPR013216">
    <property type="entry name" value="Methyltransf_11"/>
</dbReference>
<name>A0A934ST88_9MICO</name>
<dbReference type="SUPFAM" id="SSF53335">
    <property type="entry name" value="S-adenosyl-L-methionine-dependent methyltransferases"/>
    <property type="match status" value="1"/>
</dbReference>
<accession>A0A934ST88</accession>
<keyword evidence="2" id="KW-0808">Transferase</keyword>
<organism evidence="2 3">
    <name type="scientific">Lacisediminihabitans changchengi</name>
    <dbReference type="NCBI Taxonomy" id="2787634"/>
    <lineage>
        <taxon>Bacteria</taxon>
        <taxon>Bacillati</taxon>
        <taxon>Actinomycetota</taxon>
        <taxon>Actinomycetes</taxon>
        <taxon>Micrococcales</taxon>
        <taxon>Microbacteriaceae</taxon>
        <taxon>Lacisediminihabitans</taxon>
    </lineage>
</organism>
<keyword evidence="3" id="KW-1185">Reference proteome</keyword>
<dbReference type="EMBL" id="JAEPES010000003">
    <property type="protein sequence ID" value="MBK4347699.1"/>
    <property type="molecule type" value="Genomic_DNA"/>
</dbReference>
<evidence type="ECO:0000313" key="3">
    <source>
        <dbReference type="Proteomes" id="UP000636458"/>
    </source>
</evidence>
<dbReference type="GO" id="GO:0032259">
    <property type="term" value="P:methylation"/>
    <property type="evidence" value="ECO:0007669"/>
    <property type="project" value="UniProtKB-KW"/>
</dbReference>
<dbReference type="InterPro" id="IPR029063">
    <property type="entry name" value="SAM-dependent_MTases_sf"/>
</dbReference>
<dbReference type="Gene3D" id="3.40.50.150">
    <property type="entry name" value="Vaccinia Virus protein VP39"/>
    <property type="match status" value="1"/>
</dbReference>
<proteinExistence type="predicted"/>
<comment type="caution">
    <text evidence="2">The sequence shown here is derived from an EMBL/GenBank/DDBJ whole genome shotgun (WGS) entry which is preliminary data.</text>
</comment>
<reference evidence="2" key="1">
    <citation type="submission" date="2021-01" db="EMBL/GenBank/DDBJ databases">
        <title>Lacisediminihabitans sp. nov. strain G11-30, isolated from Antarctic Soil.</title>
        <authorList>
            <person name="Li J."/>
        </authorList>
    </citation>
    <scope>NUCLEOTIDE SEQUENCE</scope>
    <source>
        <strain evidence="2">G11-30</strain>
    </source>
</reference>
<dbReference type="RefSeq" id="WP_200556292.1">
    <property type="nucleotide sequence ID" value="NZ_JAEPES010000003.1"/>
</dbReference>
<gene>
    <name evidence="2" type="ORF">IV501_08645</name>
</gene>
<dbReference type="PANTHER" id="PTHR42912">
    <property type="entry name" value="METHYLTRANSFERASE"/>
    <property type="match status" value="1"/>
</dbReference>